<evidence type="ECO:0000259" key="3">
    <source>
        <dbReference type="Pfam" id="PF07687"/>
    </source>
</evidence>
<dbReference type="InterPro" id="IPR017439">
    <property type="entry name" value="Amidohydrolase"/>
</dbReference>
<dbReference type="Proteomes" id="UP000756860">
    <property type="component" value="Unassembled WGS sequence"/>
</dbReference>
<protein>
    <recommendedName>
        <fullName evidence="2">Peptidase M20 domain-containing protein 2</fullName>
    </recommendedName>
</protein>
<evidence type="ECO:0000256" key="2">
    <source>
        <dbReference type="PIRNR" id="PIRNR037226"/>
    </source>
</evidence>
<accession>A0ABS5S908</accession>
<dbReference type="NCBIfam" id="TIGR01891">
    <property type="entry name" value="amidohydrolases"/>
    <property type="match status" value="1"/>
</dbReference>
<comment type="similarity">
    <text evidence="2">Belongs to the peptidase M20A family.</text>
</comment>
<dbReference type="InterPro" id="IPR052030">
    <property type="entry name" value="Peptidase_M20/M20A_hydrolases"/>
</dbReference>
<dbReference type="SUPFAM" id="SSF55031">
    <property type="entry name" value="Bacterial exopeptidase dimerisation domain"/>
    <property type="match status" value="1"/>
</dbReference>
<dbReference type="CDD" id="cd05672">
    <property type="entry name" value="M20_ACY1L2-like"/>
    <property type="match status" value="1"/>
</dbReference>
<gene>
    <name evidence="4" type="ORF">KI810_02200</name>
</gene>
<dbReference type="InterPro" id="IPR002933">
    <property type="entry name" value="Peptidase_M20"/>
</dbReference>
<organism evidence="4 5">
    <name type="scientific">Geomobilimonas luticola</name>
    <dbReference type="NCBI Taxonomy" id="1114878"/>
    <lineage>
        <taxon>Bacteria</taxon>
        <taxon>Pseudomonadati</taxon>
        <taxon>Thermodesulfobacteriota</taxon>
        <taxon>Desulfuromonadia</taxon>
        <taxon>Geobacterales</taxon>
        <taxon>Geobacteraceae</taxon>
        <taxon>Geomobilimonas</taxon>
    </lineage>
</organism>
<evidence type="ECO:0000256" key="1">
    <source>
        <dbReference type="ARBA" id="ARBA00022801"/>
    </source>
</evidence>
<feature type="domain" description="Peptidase M20 dimerisation" evidence="3">
    <location>
        <begin position="167"/>
        <end position="262"/>
    </location>
</feature>
<dbReference type="PIRSF" id="PIRSF037226">
    <property type="entry name" value="Amidohydrolase_ACY1L2_prd"/>
    <property type="match status" value="1"/>
</dbReference>
<reference evidence="4 5" key="1">
    <citation type="submission" date="2021-05" db="EMBL/GenBank/DDBJ databases">
        <title>The draft genome of Geobacter luticola JCM 17780.</title>
        <authorList>
            <person name="Xu Z."/>
            <person name="Masuda Y."/>
            <person name="Itoh H."/>
            <person name="Senoo K."/>
        </authorList>
    </citation>
    <scope>NUCLEOTIDE SEQUENCE [LARGE SCALE GENOMIC DNA]</scope>
    <source>
        <strain evidence="4 5">JCM 17780</strain>
    </source>
</reference>
<sequence>MELAILKQVIVGLVDGRREQLADVAEQLFRFSEPGLEEYRSSALLADILEKEGFRLERGVAGLDTAFRAVFGSDGPTVAILAEMDALPGLGHACGHNVIAAAATGAAIALRHAVPDGEARIVVLGTPAEELGIGKVELVKAGIFQGVDAAIMVHPSSRRLVIKHYLGLARVRFTFFGRPAHAAAYPEEGVNALDGVIQTFNGINALRQQLRQDVRVHGIITDGGVAPNIIPAMAACHFYVRATDLHEVGRVRERVIACAEGAARATGCRLEVALDERVLAPLKVNHTLSALYSEQLAYLGLTEAAAPADKNLGSSDIGNVSQIVPTIHPHVPIGPGLHIHTEDFARATVSEQGRQAVVEGATAMALTAAELIARPELRKKMWDEFTSS</sequence>
<dbReference type="InterPro" id="IPR011650">
    <property type="entry name" value="Peptidase_M20_dimer"/>
</dbReference>
<dbReference type="Pfam" id="PF01546">
    <property type="entry name" value="Peptidase_M20"/>
    <property type="match status" value="1"/>
</dbReference>
<dbReference type="PANTHER" id="PTHR30575">
    <property type="entry name" value="PEPTIDASE M20"/>
    <property type="match status" value="1"/>
</dbReference>
<proteinExistence type="inferred from homology"/>
<dbReference type="SUPFAM" id="SSF53187">
    <property type="entry name" value="Zn-dependent exopeptidases"/>
    <property type="match status" value="1"/>
</dbReference>
<keyword evidence="1" id="KW-0378">Hydrolase</keyword>
<evidence type="ECO:0000313" key="4">
    <source>
        <dbReference type="EMBL" id="MBT0651855.1"/>
    </source>
</evidence>
<dbReference type="PANTHER" id="PTHR30575:SF0">
    <property type="entry name" value="XAA-ARG DIPEPTIDASE"/>
    <property type="match status" value="1"/>
</dbReference>
<dbReference type="Gene3D" id="3.40.630.10">
    <property type="entry name" value="Zn peptidases"/>
    <property type="match status" value="1"/>
</dbReference>
<dbReference type="RefSeq" id="WP_214173844.1">
    <property type="nucleotide sequence ID" value="NZ_JAHCVK010000001.1"/>
</dbReference>
<dbReference type="InterPro" id="IPR036264">
    <property type="entry name" value="Bact_exopeptidase_dim_dom"/>
</dbReference>
<dbReference type="Pfam" id="PF07687">
    <property type="entry name" value="M20_dimer"/>
    <property type="match status" value="1"/>
</dbReference>
<comment type="caution">
    <text evidence="4">The sequence shown here is derived from an EMBL/GenBank/DDBJ whole genome shotgun (WGS) entry which is preliminary data.</text>
</comment>
<keyword evidence="5" id="KW-1185">Reference proteome</keyword>
<evidence type="ECO:0000313" key="5">
    <source>
        <dbReference type="Proteomes" id="UP000756860"/>
    </source>
</evidence>
<name>A0ABS5S908_9BACT</name>
<dbReference type="InterPro" id="IPR017144">
    <property type="entry name" value="Xaa-Arg_dipeptidase"/>
</dbReference>
<dbReference type="EMBL" id="JAHCVK010000001">
    <property type="protein sequence ID" value="MBT0651855.1"/>
    <property type="molecule type" value="Genomic_DNA"/>
</dbReference>
<dbReference type="Gene3D" id="3.30.70.360">
    <property type="match status" value="1"/>
</dbReference>